<keyword evidence="1 2" id="KW-0129">CBS domain</keyword>
<dbReference type="OrthoDB" id="12905at2"/>
<dbReference type="PANTHER" id="PTHR43080">
    <property type="entry name" value="CBS DOMAIN-CONTAINING PROTEIN CBSX3, MITOCHONDRIAL"/>
    <property type="match status" value="1"/>
</dbReference>
<dbReference type="RefSeq" id="WP_072916696.1">
    <property type="nucleotide sequence ID" value="NZ_FRAR01000026.1"/>
</dbReference>
<dbReference type="CDD" id="cd01949">
    <property type="entry name" value="GGDEF"/>
    <property type="match status" value="1"/>
</dbReference>
<protein>
    <submittedName>
        <fullName evidence="5">Diguanylate cyclase (GGDEF) domain-containing protein</fullName>
    </submittedName>
</protein>
<dbReference type="SUPFAM" id="SSF55073">
    <property type="entry name" value="Nucleotide cyclase"/>
    <property type="match status" value="1"/>
</dbReference>
<dbReference type="InterPro" id="IPR000644">
    <property type="entry name" value="CBS_dom"/>
</dbReference>
<keyword evidence="6" id="KW-1185">Reference proteome</keyword>
<dbReference type="InterPro" id="IPR029787">
    <property type="entry name" value="Nucleotide_cyclase"/>
</dbReference>
<dbReference type="Pfam" id="PF00990">
    <property type="entry name" value="GGDEF"/>
    <property type="match status" value="1"/>
</dbReference>
<dbReference type="PROSITE" id="PS50887">
    <property type="entry name" value="GGDEF"/>
    <property type="match status" value="1"/>
</dbReference>
<feature type="domain" description="CBS" evidence="4">
    <location>
        <begin position="66"/>
        <end position="121"/>
    </location>
</feature>
<dbReference type="SUPFAM" id="SSF54631">
    <property type="entry name" value="CBS-domain pair"/>
    <property type="match status" value="1"/>
</dbReference>
<dbReference type="NCBIfam" id="TIGR00254">
    <property type="entry name" value="GGDEF"/>
    <property type="match status" value="1"/>
</dbReference>
<dbReference type="PROSITE" id="PS51371">
    <property type="entry name" value="CBS"/>
    <property type="match status" value="2"/>
</dbReference>
<evidence type="ECO:0000256" key="2">
    <source>
        <dbReference type="PROSITE-ProRule" id="PRU00703"/>
    </source>
</evidence>
<dbReference type="Gene3D" id="3.10.580.10">
    <property type="entry name" value="CBS-domain"/>
    <property type="match status" value="1"/>
</dbReference>
<dbReference type="STRING" id="1121421.SAMN02745123_03382"/>
<feature type="domain" description="GGDEF" evidence="3">
    <location>
        <begin position="143"/>
        <end position="280"/>
    </location>
</feature>
<proteinExistence type="predicted"/>
<dbReference type="AlphaFoldDB" id="A0A1M6VVJ3"/>
<organism evidence="5 6">
    <name type="scientific">Desulforamulus aeronauticus DSM 10349</name>
    <dbReference type="NCBI Taxonomy" id="1121421"/>
    <lineage>
        <taxon>Bacteria</taxon>
        <taxon>Bacillati</taxon>
        <taxon>Bacillota</taxon>
        <taxon>Clostridia</taxon>
        <taxon>Eubacteriales</taxon>
        <taxon>Peptococcaceae</taxon>
        <taxon>Desulforamulus</taxon>
    </lineage>
</organism>
<dbReference type="InterPro" id="IPR051257">
    <property type="entry name" value="Diverse_CBS-Domain"/>
</dbReference>
<accession>A0A1M6VVJ3</accession>
<dbReference type="Gene3D" id="3.30.70.270">
    <property type="match status" value="1"/>
</dbReference>
<dbReference type="InterPro" id="IPR000160">
    <property type="entry name" value="GGDEF_dom"/>
</dbReference>
<dbReference type="EMBL" id="FRAR01000026">
    <property type="protein sequence ID" value="SHK85552.1"/>
    <property type="molecule type" value="Genomic_DNA"/>
</dbReference>
<evidence type="ECO:0000256" key="1">
    <source>
        <dbReference type="ARBA" id="ARBA00023122"/>
    </source>
</evidence>
<gene>
    <name evidence="5" type="ORF">SAMN02745123_03382</name>
</gene>
<dbReference type="InterPro" id="IPR046342">
    <property type="entry name" value="CBS_dom_sf"/>
</dbReference>
<reference evidence="6" key="1">
    <citation type="submission" date="2016-11" db="EMBL/GenBank/DDBJ databases">
        <authorList>
            <person name="Varghese N."/>
            <person name="Submissions S."/>
        </authorList>
    </citation>
    <scope>NUCLEOTIDE SEQUENCE [LARGE SCALE GENOMIC DNA]</scope>
    <source>
        <strain evidence="6">DSM 10349</strain>
    </source>
</reference>
<dbReference type="PANTHER" id="PTHR43080:SF2">
    <property type="entry name" value="CBS DOMAIN-CONTAINING PROTEIN"/>
    <property type="match status" value="1"/>
</dbReference>
<sequence>MICVEQIMETELITITPDDSVKLAIDLMDKYKVGGLPVLENRKPVGIITSRDVRRAHPNRLVVDAMSSEVIVALPHFSLWYAKELMEQHNIERLVVTKDGYMAGLITKAKLNAELGKHIDGLTGLHKANFLYVKALEFLQRVQEITIIFLDLDDFGNIDKQFGHVVGDSILCQTSRVLKGVIQENMDYLCRYAGDEFAIVTIRSWRDVQYFAERIINEFSLAEWPQGIKVRGSVGIAGGVRCFSNSNDSRAYSVSDLINMASLASTTAKREKISIVVHGQVEVRSEF</sequence>
<feature type="domain" description="CBS" evidence="4">
    <location>
        <begin position="8"/>
        <end position="63"/>
    </location>
</feature>
<evidence type="ECO:0000313" key="6">
    <source>
        <dbReference type="Proteomes" id="UP000183997"/>
    </source>
</evidence>
<name>A0A1M6VVJ3_9FIRM</name>
<dbReference type="Proteomes" id="UP000183997">
    <property type="component" value="Unassembled WGS sequence"/>
</dbReference>
<evidence type="ECO:0000313" key="5">
    <source>
        <dbReference type="EMBL" id="SHK85552.1"/>
    </source>
</evidence>
<evidence type="ECO:0000259" key="3">
    <source>
        <dbReference type="PROSITE" id="PS50887"/>
    </source>
</evidence>
<evidence type="ECO:0000259" key="4">
    <source>
        <dbReference type="PROSITE" id="PS51371"/>
    </source>
</evidence>
<dbReference type="Pfam" id="PF00571">
    <property type="entry name" value="CBS"/>
    <property type="match status" value="2"/>
</dbReference>
<dbReference type="SMART" id="SM00267">
    <property type="entry name" value="GGDEF"/>
    <property type="match status" value="1"/>
</dbReference>
<dbReference type="InterPro" id="IPR043128">
    <property type="entry name" value="Rev_trsase/Diguanyl_cyclase"/>
</dbReference>
<dbReference type="SMART" id="SM00116">
    <property type="entry name" value="CBS"/>
    <property type="match status" value="2"/>
</dbReference>